<sequence>MSESSENNFPGKQAKQTIFIPIVVYLLQTPLDFFFFFFWIDHPLCLSSESGNVNAGIWAGLWFQVCICDMSA</sequence>
<comment type="caution">
    <text evidence="2">The sequence shown here is derived from an EMBL/GenBank/DDBJ whole genome shotgun (WGS) entry which is preliminary data.</text>
</comment>
<feature type="transmembrane region" description="Helical" evidence="1">
    <location>
        <begin position="18"/>
        <end position="40"/>
    </location>
</feature>
<accession>A0AAD4V6W2</accession>
<dbReference type="AlphaFoldDB" id="A0AAD4V6W2"/>
<dbReference type="EMBL" id="JAJFAZ020000007">
    <property type="protein sequence ID" value="KAI5319634.1"/>
    <property type="molecule type" value="Genomic_DNA"/>
</dbReference>
<protein>
    <submittedName>
        <fullName evidence="2">Uncharacterized protein</fullName>
    </submittedName>
</protein>
<dbReference type="Proteomes" id="UP001054821">
    <property type="component" value="Chromosome 7"/>
</dbReference>
<keyword evidence="1" id="KW-0812">Transmembrane</keyword>
<proteinExistence type="predicted"/>
<evidence type="ECO:0000313" key="3">
    <source>
        <dbReference type="Proteomes" id="UP001054821"/>
    </source>
</evidence>
<name>A0AAD4V6W2_PRUDU</name>
<gene>
    <name evidence="2" type="ORF">L3X38_039342</name>
</gene>
<keyword evidence="1" id="KW-1133">Transmembrane helix</keyword>
<evidence type="ECO:0000313" key="2">
    <source>
        <dbReference type="EMBL" id="KAI5319634.1"/>
    </source>
</evidence>
<keyword evidence="1" id="KW-0472">Membrane</keyword>
<keyword evidence="3" id="KW-1185">Reference proteome</keyword>
<evidence type="ECO:0000256" key="1">
    <source>
        <dbReference type="SAM" id="Phobius"/>
    </source>
</evidence>
<organism evidence="2 3">
    <name type="scientific">Prunus dulcis</name>
    <name type="common">Almond</name>
    <name type="synonym">Amygdalus dulcis</name>
    <dbReference type="NCBI Taxonomy" id="3755"/>
    <lineage>
        <taxon>Eukaryota</taxon>
        <taxon>Viridiplantae</taxon>
        <taxon>Streptophyta</taxon>
        <taxon>Embryophyta</taxon>
        <taxon>Tracheophyta</taxon>
        <taxon>Spermatophyta</taxon>
        <taxon>Magnoliopsida</taxon>
        <taxon>eudicotyledons</taxon>
        <taxon>Gunneridae</taxon>
        <taxon>Pentapetalae</taxon>
        <taxon>rosids</taxon>
        <taxon>fabids</taxon>
        <taxon>Rosales</taxon>
        <taxon>Rosaceae</taxon>
        <taxon>Amygdaloideae</taxon>
        <taxon>Amygdaleae</taxon>
        <taxon>Prunus</taxon>
    </lineage>
</organism>
<reference evidence="2 3" key="1">
    <citation type="journal article" date="2022" name="G3 (Bethesda)">
        <title>Whole-genome sequence and methylome profiling of the almond [Prunus dulcis (Mill.) D.A. Webb] cultivar 'Nonpareil'.</title>
        <authorList>
            <person name="D'Amico-Willman K.M."/>
            <person name="Ouma W.Z."/>
            <person name="Meulia T."/>
            <person name="Sideli G.M."/>
            <person name="Gradziel T.M."/>
            <person name="Fresnedo-Ramirez J."/>
        </authorList>
    </citation>
    <scope>NUCLEOTIDE SEQUENCE [LARGE SCALE GENOMIC DNA]</scope>
    <source>
        <strain evidence="2">Clone GOH B32 T37-40</strain>
    </source>
</reference>